<keyword evidence="3" id="KW-1185">Reference proteome</keyword>
<keyword evidence="1" id="KW-1133">Transmembrane helix</keyword>
<sequence>MPDSKTTTERKSAALRLAEAMQERPFAAAAIGVGAAAATAGAVLGARALARRACDGRPVNTVLKAACTAQEAALAAQERDEAEGR</sequence>
<comment type="caution">
    <text evidence="2">The sequence shown here is derived from an EMBL/GenBank/DDBJ whole genome shotgun (WGS) entry which is preliminary data.</text>
</comment>
<proteinExistence type="predicted"/>
<protein>
    <submittedName>
        <fullName evidence="2">Uncharacterized protein</fullName>
    </submittedName>
</protein>
<keyword evidence="1" id="KW-0472">Membrane</keyword>
<dbReference type="AlphaFoldDB" id="A0A4Y8ZMJ0"/>
<accession>A0A4Y8ZMJ0</accession>
<keyword evidence="1" id="KW-0812">Transmembrane</keyword>
<evidence type="ECO:0000313" key="2">
    <source>
        <dbReference type="EMBL" id="TFI56375.1"/>
    </source>
</evidence>
<dbReference type="Proteomes" id="UP000298213">
    <property type="component" value="Unassembled WGS sequence"/>
</dbReference>
<evidence type="ECO:0000313" key="3">
    <source>
        <dbReference type="Proteomes" id="UP000298213"/>
    </source>
</evidence>
<dbReference type="RefSeq" id="WP_135090583.1">
    <property type="nucleotide sequence ID" value="NZ_SPDV01000092.1"/>
</dbReference>
<feature type="transmembrane region" description="Helical" evidence="1">
    <location>
        <begin position="26"/>
        <end position="50"/>
    </location>
</feature>
<gene>
    <name evidence="2" type="ORF">E2493_20500</name>
</gene>
<dbReference type="EMBL" id="SPDV01000092">
    <property type="protein sequence ID" value="TFI56375.1"/>
    <property type="molecule type" value="Genomic_DNA"/>
</dbReference>
<name>A0A4Y8ZMJ0_9SPHN</name>
<organism evidence="2 3">
    <name type="scientific">Sphingomonas parva</name>
    <dbReference type="NCBI Taxonomy" id="2555898"/>
    <lineage>
        <taxon>Bacteria</taxon>
        <taxon>Pseudomonadati</taxon>
        <taxon>Pseudomonadota</taxon>
        <taxon>Alphaproteobacteria</taxon>
        <taxon>Sphingomonadales</taxon>
        <taxon>Sphingomonadaceae</taxon>
        <taxon>Sphingomonas</taxon>
    </lineage>
</organism>
<evidence type="ECO:0000256" key="1">
    <source>
        <dbReference type="SAM" id="Phobius"/>
    </source>
</evidence>
<reference evidence="2 3" key="1">
    <citation type="submission" date="2019-03" db="EMBL/GenBank/DDBJ databases">
        <title>Genome sequence of Sphingomonas sp. 17J27-24.</title>
        <authorList>
            <person name="Kim M."/>
            <person name="Maeng S."/>
            <person name="Sathiyaraj S."/>
        </authorList>
    </citation>
    <scope>NUCLEOTIDE SEQUENCE [LARGE SCALE GENOMIC DNA]</scope>
    <source>
        <strain evidence="2 3">17J27-24</strain>
    </source>
</reference>